<dbReference type="RefSeq" id="XP_024334555.1">
    <property type="nucleotide sequence ID" value="XM_024481383.1"/>
</dbReference>
<evidence type="ECO:0000313" key="1">
    <source>
        <dbReference type="EMBL" id="OSX57761.1"/>
    </source>
</evidence>
<accession>A0A1X6MMV6</accession>
<name>A0A1X6MMV6_9APHY</name>
<reference evidence="1 2" key="1">
    <citation type="submission" date="2017-04" db="EMBL/GenBank/DDBJ databases">
        <title>Genome Sequence of the Model Brown-Rot Fungus Postia placenta SB12.</title>
        <authorList>
            <consortium name="DOE Joint Genome Institute"/>
            <person name="Gaskell J."/>
            <person name="Kersten P."/>
            <person name="Larrondo L.F."/>
            <person name="Canessa P."/>
            <person name="Martinez D."/>
            <person name="Hibbett D."/>
            <person name="Schmoll M."/>
            <person name="Kubicek C.P."/>
            <person name="Martinez A.T."/>
            <person name="Yadav J."/>
            <person name="Master E."/>
            <person name="Magnuson J.K."/>
            <person name="James T."/>
            <person name="Yaver D."/>
            <person name="Berka R."/>
            <person name="Labutti K."/>
            <person name="Lipzen A."/>
            <person name="Aerts A."/>
            <person name="Barry K."/>
            <person name="Henrissat B."/>
            <person name="Blanchette R."/>
            <person name="Grigoriev I."/>
            <person name="Cullen D."/>
        </authorList>
    </citation>
    <scope>NUCLEOTIDE SEQUENCE [LARGE SCALE GENOMIC DNA]</scope>
    <source>
        <strain evidence="1 2">MAD-698-R-SB12</strain>
    </source>
</reference>
<gene>
    <name evidence="1" type="ORF">POSPLADRAFT_1061440</name>
</gene>
<keyword evidence="2" id="KW-1185">Reference proteome</keyword>
<proteinExistence type="predicted"/>
<dbReference type="Proteomes" id="UP000194127">
    <property type="component" value="Unassembled WGS sequence"/>
</dbReference>
<sequence length="227" mass="27208">MVENVYRWIVDTKLREDPNPPRLAIWGSKKIPSGPFWLWGFSPKNAHMEFAKSELWVRATKYEREQRILDAWINAGWRGRQAVYQERFFPKVSDRKVDWEDLRIREYIPSEVEPIRHWMSLGKEWTISQRFFMFLIRLSLWFKMQKRAIARGEVPGEESERASSSDGMSSLDKKSLESAIEYVRKFPGITHISPWTYARRRKEEKPVWLQEWERRMADGESGLPKKE</sequence>
<dbReference type="AlphaFoldDB" id="A0A1X6MMV6"/>
<organism evidence="1 2">
    <name type="scientific">Postia placenta MAD-698-R-SB12</name>
    <dbReference type="NCBI Taxonomy" id="670580"/>
    <lineage>
        <taxon>Eukaryota</taxon>
        <taxon>Fungi</taxon>
        <taxon>Dikarya</taxon>
        <taxon>Basidiomycota</taxon>
        <taxon>Agaricomycotina</taxon>
        <taxon>Agaricomycetes</taxon>
        <taxon>Polyporales</taxon>
        <taxon>Adustoporiaceae</taxon>
        <taxon>Rhodonia</taxon>
    </lineage>
</organism>
<dbReference type="EMBL" id="KZ110607">
    <property type="protein sequence ID" value="OSX57761.1"/>
    <property type="molecule type" value="Genomic_DNA"/>
</dbReference>
<protein>
    <submittedName>
        <fullName evidence="1">Uncharacterized protein</fullName>
    </submittedName>
</protein>
<evidence type="ECO:0000313" key="2">
    <source>
        <dbReference type="Proteomes" id="UP000194127"/>
    </source>
</evidence>
<dbReference type="GeneID" id="36326333"/>